<evidence type="ECO:0008006" key="4">
    <source>
        <dbReference type="Google" id="ProtNLM"/>
    </source>
</evidence>
<evidence type="ECO:0000256" key="1">
    <source>
        <dbReference type="SAM" id="Phobius"/>
    </source>
</evidence>
<name>A0A369LKX0_9ACTN</name>
<dbReference type="RefSeq" id="WP_114615174.1">
    <property type="nucleotide sequence ID" value="NZ_PPTO01000004.1"/>
</dbReference>
<sequence>MTVEFAVVFPVLLMVGFISVNALVFLGDCAAFGIVARDAIRLQADDGQHEAQGCVEICARIEKGLSMEHEAVSVTSERTAAGHIRYVARTAFSPPFLKGAQVFGVAVPPLEHEVVFVVSPYRAGVIA</sequence>
<protein>
    <recommendedName>
        <fullName evidence="4">Pilus assembly protein TadE</fullName>
    </recommendedName>
</protein>
<reference evidence="2 3" key="1">
    <citation type="journal article" date="2018" name="Elife">
        <title>Discovery and characterization of a prevalent human gut bacterial enzyme sufficient for the inactivation of a family of plant toxins.</title>
        <authorList>
            <person name="Koppel N."/>
            <person name="Bisanz J.E."/>
            <person name="Pandelia M.E."/>
            <person name="Turnbaugh P.J."/>
            <person name="Balskus E.P."/>
        </authorList>
    </citation>
    <scope>NUCLEOTIDE SEQUENCE [LARGE SCALE GENOMIC DNA]</scope>
    <source>
        <strain evidence="2 3">OB21 GAM31</strain>
    </source>
</reference>
<dbReference type="Proteomes" id="UP000253975">
    <property type="component" value="Unassembled WGS sequence"/>
</dbReference>
<feature type="transmembrane region" description="Helical" evidence="1">
    <location>
        <begin position="6"/>
        <end position="35"/>
    </location>
</feature>
<evidence type="ECO:0000313" key="3">
    <source>
        <dbReference type="Proteomes" id="UP000253975"/>
    </source>
</evidence>
<keyword evidence="1" id="KW-1133">Transmembrane helix</keyword>
<dbReference type="AlphaFoldDB" id="A0A369LKX0"/>
<keyword evidence="1" id="KW-0812">Transmembrane</keyword>
<evidence type="ECO:0000313" key="2">
    <source>
        <dbReference type="EMBL" id="RDB59782.1"/>
    </source>
</evidence>
<dbReference type="EMBL" id="PPTO01000004">
    <property type="protein sequence ID" value="RDB59782.1"/>
    <property type="molecule type" value="Genomic_DNA"/>
</dbReference>
<gene>
    <name evidence="2" type="ORF">C1881_03645</name>
</gene>
<accession>A0A369LKX0</accession>
<organism evidence="2 3">
    <name type="scientific">Slackia isoflavoniconvertens</name>
    <dbReference type="NCBI Taxonomy" id="572010"/>
    <lineage>
        <taxon>Bacteria</taxon>
        <taxon>Bacillati</taxon>
        <taxon>Actinomycetota</taxon>
        <taxon>Coriobacteriia</taxon>
        <taxon>Eggerthellales</taxon>
        <taxon>Eggerthellaceae</taxon>
        <taxon>Slackia</taxon>
    </lineage>
</organism>
<proteinExistence type="predicted"/>
<comment type="caution">
    <text evidence="2">The sequence shown here is derived from an EMBL/GenBank/DDBJ whole genome shotgun (WGS) entry which is preliminary data.</text>
</comment>
<keyword evidence="1" id="KW-0472">Membrane</keyword>